<sequence length="269" mass="30555">MKLLRKKIPSPQFEIPKNIHHIWIGTRNISDQNIAKTKKTAELNPNYNTYVIYDSGIKDSSNSINYLKSSFSGTSIKPIDIREKGYFNEFNKSEVFKYYQSVLNEGKYAQASDILRLSILKNEGGIYKDIDDIQIKGFGNLEFQEGIGVMLEYEKSADKDSAIPNTPIATTAGHPIIIDTLQSVLENYNRGERNILKLAGPDVFTESVYKIIPNMNAKILSKTIKETVKQKGKYPTEKDIEKIKKISEPYRKMKGLAKYVTNGADHSWC</sequence>
<dbReference type="SUPFAM" id="SSF53448">
    <property type="entry name" value="Nucleotide-diphospho-sugar transferases"/>
    <property type="match status" value="1"/>
</dbReference>
<organism evidence="2 3">
    <name type="scientific">Yersinia thracica</name>
    <dbReference type="NCBI Taxonomy" id="2890319"/>
    <lineage>
        <taxon>Bacteria</taxon>
        <taxon>Pseudomonadati</taxon>
        <taxon>Pseudomonadota</taxon>
        <taxon>Gammaproteobacteria</taxon>
        <taxon>Enterobacterales</taxon>
        <taxon>Yersiniaceae</taxon>
        <taxon>Yersinia</taxon>
    </lineage>
</organism>
<proteinExistence type="predicted"/>
<evidence type="ECO:0000313" key="2">
    <source>
        <dbReference type="EMBL" id="CNI42272.1"/>
    </source>
</evidence>
<reference evidence="3" key="1">
    <citation type="submission" date="2015-03" db="EMBL/GenBank/DDBJ databases">
        <authorList>
            <consortium name="Pathogen Informatics"/>
            <person name="Murphy D."/>
        </authorList>
    </citation>
    <scope>NUCLEOTIDE SEQUENCE [LARGE SCALE GENOMIC DNA]</scope>
    <source>
        <strain evidence="3">IP6945</strain>
    </source>
</reference>
<dbReference type="Pfam" id="PF12919">
    <property type="entry name" value="TcdA_TcdB"/>
    <property type="match status" value="1"/>
</dbReference>
<dbReference type="PANTHER" id="PTHR32385:SF23">
    <property type="entry name" value="NUCLEOTIDE-DIPHOSPHO-SUGAR TRANSFERASE"/>
    <property type="match status" value="1"/>
</dbReference>
<accession>A0A0T9R4U9</accession>
<evidence type="ECO:0000313" key="3">
    <source>
        <dbReference type="Proteomes" id="UP000041882"/>
    </source>
</evidence>
<dbReference type="GO" id="GO:0016020">
    <property type="term" value="C:membrane"/>
    <property type="evidence" value="ECO:0007669"/>
    <property type="project" value="GOC"/>
</dbReference>
<dbReference type="GO" id="GO:0000030">
    <property type="term" value="F:mannosyltransferase activity"/>
    <property type="evidence" value="ECO:0007669"/>
    <property type="project" value="TreeGrafter"/>
</dbReference>
<feature type="domain" description="GT44" evidence="1">
    <location>
        <begin position="78"/>
        <end position="131"/>
    </location>
</feature>
<dbReference type="GO" id="GO:0051999">
    <property type="term" value="P:mannosyl-inositol phosphorylceramide biosynthetic process"/>
    <property type="evidence" value="ECO:0007669"/>
    <property type="project" value="TreeGrafter"/>
</dbReference>
<protein>
    <submittedName>
        <fullName evidence="2">Mannosyltransferase OCH1 and related enzymes</fullName>
    </submittedName>
</protein>
<dbReference type="Gene3D" id="3.90.550.20">
    <property type="match status" value="1"/>
</dbReference>
<dbReference type="EMBL" id="CQAW01000047">
    <property type="protein sequence ID" value="CNI42272.1"/>
    <property type="molecule type" value="Genomic_DNA"/>
</dbReference>
<dbReference type="InterPro" id="IPR051706">
    <property type="entry name" value="Glycosyltransferase_domain"/>
</dbReference>
<keyword evidence="3" id="KW-1185">Reference proteome</keyword>
<gene>
    <name evidence="2" type="ORF">ERS008472_04081</name>
</gene>
<keyword evidence="2" id="KW-0808">Transferase</keyword>
<evidence type="ECO:0000259" key="1">
    <source>
        <dbReference type="Pfam" id="PF12919"/>
    </source>
</evidence>
<dbReference type="InterPro" id="IPR029044">
    <property type="entry name" value="Nucleotide-diphossugar_trans"/>
</dbReference>
<keyword evidence="2" id="KW-0328">Glycosyltransferase</keyword>
<dbReference type="Proteomes" id="UP000041882">
    <property type="component" value="Unassembled WGS sequence"/>
</dbReference>
<name>A0A0T9R4U9_9GAMM</name>
<dbReference type="PANTHER" id="PTHR32385">
    <property type="entry name" value="MANNOSYL PHOSPHORYLINOSITOL CERAMIDE SYNTHASE"/>
    <property type="match status" value="1"/>
</dbReference>
<dbReference type="AlphaFoldDB" id="A0A0T9R4U9"/>
<dbReference type="InterPro" id="IPR024770">
    <property type="entry name" value="TcdA/TcdB_cat"/>
</dbReference>